<sequence>MHQYISWARIHFVVRFVHCILDLTGTWRYFGPINSGSDSKPPAPLSKCGTKTVRGITSLLPSLAEVNGPSECTVQQIKKSDPI</sequence>
<gene>
    <name evidence="2" type="ORF">OIDMADRAFT_20163</name>
</gene>
<reference evidence="3" key="2">
    <citation type="submission" date="2015-01" db="EMBL/GenBank/DDBJ databases">
        <title>Evolutionary Origins and Diversification of the Mycorrhizal Mutualists.</title>
        <authorList>
            <consortium name="DOE Joint Genome Institute"/>
            <consortium name="Mycorrhizal Genomics Consortium"/>
            <person name="Kohler A."/>
            <person name="Kuo A."/>
            <person name="Nagy L.G."/>
            <person name="Floudas D."/>
            <person name="Copeland A."/>
            <person name="Barry K.W."/>
            <person name="Cichocki N."/>
            <person name="Veneault-Fourrey C."/>
            <person name="LaButti K."/>
            <person name="Lindquist E.A."/>
            <person name="Lipzen A."/>
            <person name="Lundell T."/>
            <person name="Morin E."/>
            <person name="Murat C."/>
            <person name="Riley R."/>
            <person name="Ohm R."/>
            <person name="Sun H."/>
            <person name="Tunlid A."/>
            <person name="Henrissat B."/>
            <person name="Grigoriev I.V."/>
            <person name="Hibbett D.S."/>
            <person name="Martin F."/>
        </authorList>
    </citation>
    <scope>NUCLEOTIDE SEQUENCE [LARGE SCALE GENOMIC DNA]</scope>
    <source>
        <strain evidence="3">Zn</strain>
    </source>
</reference>
<keyword evidence="3" id="KW-1185">Reference proteome</keyword>
<name>A0A0C3GNN9_OIDMZ</name>
<dbReference type="InParanoid" id="A0A0C3GNN9"/>
<accession>A0A0C3GNN9</accession>
<organism evidence="2 3">
    <name type="scientific">Oidiodendron maius (strain Zn)</name>
    <dbReference type="NCBI Taxonomy" id="913774"/>
    <lineage>
        <taxon>Eukaryota</taxon>
        <taxon>Fungi</taxon>
        <taxon>Dikarya</taxon>
        <taxon>Ascomycota</taxon>
        <taxon>Pezizomycotina</taxon>
        <taxon>Leotiomycetes</taxon>
        <taxon>Leotiomycetes incertae sedis</taxon>
        <taxon>Myxotrichaceae</taxon>
        <taxon>Oidiodendron</taxon>
    </lineage>
</organism>
<dbReference type="Proteomes" id="UP000054321">
    <property type="component" value="Unassembled WGS sequence"/>
</dbReference>
<feature type="signal peptide" evidence="1">
    <location>
        <begin position="1"/>
        <end position="19"/>
    </location>
</feature>
<feature type="chain" id="PRO_5002174585" evidence="1">
    <location>
        <begin position="20"/>
        <end position="83"/>
    </location>
</feature>
<evidence type="ECO:0000256" key="1">
    <source>
        <dbReference type="SAM" id="SignalP"/>
    </source>
</evidence>
<keyword evidence="1" id="KW-0732">Signal</keyword>
<evidence type="ECO:0000313" key="3">
    <source>
        <dbReference type="Proteomes" id="UP000054321"/>
    </source>
</evidence>
<evidence type="ECO:0000313" key="2">
    <source>
        <dbReference type="EMBL" id="KIM97615.1"/>
    </source>
</evidence>
<reference evidence="2 3" key="1">
    <citation type="submission" date="2014-04" db="EMBL/GenBank/DDBJ databases">
        <authorList>
            <consortium name="DOE Joint Genome Institute"/>
            <person name="Kuo A."/>
            <person name="Martino E."/>
            <person name="Perotto S."/>
            <person name="Kohler A."/>
            <person name="Nagy L.G."/>
            <person name="Floudas D."/>
            <person name="Copeland A."/>
            <person name="Barry K.W."/>
            <person name="Cichocki N."/>
            <person name="Veneault-Fourrey C."/>
            <person name="LaButti K."/>
            <person name="Lindquist E.A."/>
            <person name="Lipzen A."/>
            <person name="Lundell T."/>
            <person name="Morin E."/>
            <person name="Murat C."/>
            <person name="Sun H."/>
            <person name="Tunlid A."/>
            <person name="Henrissat B."/>
            <person name="Grigoriev I.V."/>
            <person name="Hibbett D.S."/>
            <person name="Martin F."/>
            <person name="Nordberg H.P."/>
            <person name="Cantor M.N."/>
            <person name="Hua S.X."/>
        </authorList>
    </citation>
    <scope>NUCLEOTIDE SEQUENCE [LARGE SCALE GENOMIC DNA]</scope>
    <source>
        <strain evidence="2 3">Zn</strain>
    </source>
</reference>
<dbReference type="HOGENOM" id="CLU_2543153_0_0_1"/>
<dbReference type="AlphaFoldDB" id="A0A0C3GNN9"/>
<proteinExistence type="predicted"/>
<dbReference type="EMBL" id="KN832881">
    <property type="protein sequence ID" value="KIM97615.1"/>
    <property type="molecule type" value="Genomic_DNA"/>
</dbReference>
<protein>
    <submittedName>
        <fullName evidence="2">Uncharacterized protein</fullName>
    </submittedName>
</protein>